<evidence type="ECO:0000256" key="2">
    <source>
        <dbReference type="SAM" id="SignalP"/>
    </source>
</evidence>
<dbReference type="SUPFAM" id="SSF51445">
    <property type="entry name" value="(Trans)glycosidases"/>
    <property type="match status" value="1"/>
</dbReference>
<dbReference type="Gene3D" id="3.20.20.300">
    <property type="entry name" value="Glycoside hydrolase, family 3, N-terminal domain"/>
    <property type="match status" value="1"/>
</dbReference>
<dbReference type="InterPro" id="IPR051915">
    <property type="entry name" value="Cellulose_Degrad_GH3"/>
</dbReference>
<keyword evidence="7" id="KW-1185">Reference proteome</keyword>
<evidence type="ECO:0000259" key="5">
    <source>
        <dbReference type="Pfam" id="PF18559"/>
    </source>
</evidence>
<dbReference type="InterPro" id="IPR017853">
    <property type="entry name" value="GH"/>
</dbReference>
<protein>
    <submittedName>
        <fullName evidence="6">Exo 1,3/1,4-beta-D-glucan glucohydrolase</fullName>
    </submittedName>
</protein>
<dbReference type="Gene3D" id="2.60.120.430">
    <property type="entry name" value="Galactose-binding lectin"/>
    <property type="match status" value="1"/>
</dbReference>
<keyword evidence="2" id="KW-0732">Signal</keyword>
<dbReference type="PANTHER" id="PTHR30620">
    <property type="entry name" value="PERIPLASMIC BETA-GLUCOSIDASE-RELATED"/>
    <property type="match status" value="1"/>
</dbReference>
<name>A0ABX2JJF5_9SPHN</name>
<dbReference type="Proteomes" id="UP000621447">
    <property type="component" value="Unassembled WGS sequence"/>
</dbReference>
<evidence type="ECO:0000259" key="4">
    <source>
        <dbReference type="Pfam" id="PF01915"/>
    </source>
</evidence>
<dbReference type="InterPro" id="IPR041443">
    <property type="entry name" value="Exop_C"/>
</dbReference>
<feature type="signal peptide" evidence="2">
    <location>
        <begin position="1"/>
        <end position="26"/>
    </location>
</feature>
<dbReference type="SUPFAM" id="SSF52279">
    <property type="entry name" value="Beta-D-glucan exohydrolase, C-terminal domain"/>
    <property type="match status" value="1"/>
</dbReference>
<dbReference type="InterPro" id="IPR036962">
    <property type="entry name" value="Glyco_hydro_3_N_sf"/>
</dbReference>
<dbReference type="Pfam" id="PF18559">
    <property type="entry name" value="Exop_C"/>
    <property type="match status" value="1"/>
</dbReference>
<dbReference type="InterPro" id="IPR002772">
    <property type="entry name" value="Glyco_hydro_3_C"/>
</dbReference>
<sequence>MRGDVMVKVGTLLAATLLASAATSSAQTEGTTAAASAVANPAAWPALAMKRQRDPKVEARVDAMLRRMSVEDKVGQLIQVDIASITPKDLETYKLGSILNGGNSAPNNDEFAPAAEWLKLFDAFYDASVKRSDGRPVVPVIWGTDAVHGANNIVGATLFPHNIGLGAARDPELVRRIGAATAAETAATGIDWSFAPTVAVVQDDRWGRTYESYSEEPSVVASYAGAMVEGIQGRVGGDFMKPGHVISSVKHFLGDGGTGGRDQGDTRVSEATLRDVHAAGYMTALPAGALTVMPSFSSWNGAKLTGNKSLLTGVLKERWGFDGFTIGDWNAHGQVPGCTNEDCAAAINAGLDMFMYSGPKWKELYANTLREAKAGTISPVRLDDAVRRILRVKVLAGTFEAGRPSSRPTAGKFDLLGAPEHRALARAAVRESLVLLKNNGVLPIKAGANVLVAGAGADDIGQQAGGWSLTWQGTGVTNANFPNGQSIWGGLSEAVRASGGTATLSANGQFTAKPDVAIVVFGETPYAEFSGDRPTLEYSPDDKTNLELLRGLKKAGVPTVSVFLSGRPLWVNPELNASDAFVAAWLPGTEGGGVADVLVAGRDGKPKADFRGTLSFSWPKRLDQYVLNRRDAGYDPLFPFGYGLSYAKRGQVPQLDETRPANAGGDQNALFVRGRLASGVLLTTTGAVTQSRVDRLAQEDSVRLVFSGAGELTLQKAQPIDLSREANGQLSLILDYRVTQAPTGTVTLGMAGGRSATVPITGALRAAGGDWAQLAVPLRCFADGSVDMTKVTRPATIAVTGKLGIDVSGIRVASAPPGPVSCGSR</sequence>
<dbReference type="InterPro" id="IPR001764">
    <property type="entry name" value="Glyco_hydro_3_N"/>
</dbReference>
<comment type="caution">
    <text evidence="6">The sequence shown here is derived from an EMBL/GenBank/DDBJ whole genome shotgun (WGS) entry which is preliminary data.</text>
</comment>
<dbReference type="EMBL" id="JABULH010000002">
    <property type="protein sequence ID" value="NTS64589.1"/>
    <property type="molecule type" value="Genomic_DNA"/>
</dbReference>
<feature type="domain" description="Glycoside hydrolase family 3 C-terminal" evidence="4">
    <location>
        <begin position="433"/>
        <end position="646"/>
    </location>
</feature>
<dbReference type="InterPro" id="IPR036881">
    <property type="entry name" value="Glyco_hydro_3_C_sf"/>
</dbReference>
<reference evidence="6 7" key="1">
    <citation type="submission" date="2020-06" db="EMBL/GenBank/DDBJ databases">
        <title>Sphingomonas hominis sp. nov., a member of the Sphingomonas, isolated from the hair of a 22-year-old girl.</title>
        <authorList>
            <person name="Zhang D.-F."/>
            <person name="Cui X.-W."/>
        </authorList>
    </citation>
    <scope>NUCLEOTIDE SEQUENCE [LARGE SCALE GENOMIC DNA]</scope>
    <source>
        <strain evidence="6 7">HHU CXW</strain>
    </source>
</reference>
<feature type="domain" description="ExoP galactose-binding-like" evidence="5">
    <location>
        <begin position="683"/>
        <end position="811"/>
    </location>
</feature>
<feature type="domain" description="Glycoside hydrolase family 3 N-terminal" evidence="3">
    <location>
        <begin position="70"/>
        <end position="392"/>
    </location>
</feature>
<feature type="chain" id="PRO_5047386873" evidence="2">
    <location>
        <begin position="27"/>
        <end position="825"/>
    </location>
</feature>
<gene>
    <name evidence="6" type="ORF">HRV97_05405</name>
</gene>
<dbReference type="Pfam" id="PF01915">
    <property type="entry name" value="Glyco_hydro_3_C"/>
    <property type="match status" value="1"/>
</dbReference>
<proteinExistence type="predicted"/>
<evidence type="ECO:0000313" key="6">
    <source>
        <dbReference type="EMBL" id="NTS64589.1"/>
    </source>
</evidence>
<evidence type="ECO:0000313" key="7">
    <source>
        <dbReference type="Proteomes" id="UP000621447"/>
    </source>
</evidence>
<organism evidence="6 7">
    <name type="scientific">Sphingomonas hominis</name>
    <dbReference type="NCBI Taxonomy" id="2741495"/>
    <lineage>
        <taxon>Bacteria</taxon>
        <taxon>Pseudomonadati</taxon>
        <taxon>Pseudomonadota</taxon>
        <taxon>Alphaproteobacteria</taxon>
        <taxon>Sphingomonadales</taxon>
        <taxon>Sphingomonadaceae</taxon>
        <taxon>Sphingomonas</taxon>
    </lineage>
</organism>
<dbReference type="PANTHER" id="PTHR30620:SF77">
    <property type="entry name" value="LYSOSOMAL BETA GLUCOSIDASE-LIKE"/>
    <property type="match status" value="1"/>
</dbReference>
<dbReference type="PRINTS" id="PR00133">
    <property type="entry name" value="GLHYDRLASE3"/>
</dbReference>
<keyword evidence="1" id="KW-0378">Hydrolase</keyword>
<dbReference type="Pfam" id="PF00933">
    <property type="entry name" value="Glyco_hydro_3"/>
    <property type="match status" value="1"/>
</dbReference>
<accession>A0ABX2JJF5</accession>
<evidence type="ECO:0000256" key="1">
    <source>
        <dbReference type="ARBA" id="ARBA00022801"/>
    </source>
</evidence>
<evidence type="ECO:0000259" key="3">
    <source>
        <dbReference type="Pfam" id="PF00933"/>
    </source>
</evidence>
<dbReference type="Gene3D" id="3.40.50.1700">
    <property type="entry name" value="Glycoside hydrolase family 3 C-terminal domain"/>
    <property type="match status" value="1"/>
</dbReference>